<keyword evidence="13" id="KW-1185">Reference proteome</keyword>
<sequence>MERIPMTRQGYEELREELRRLQTTERQKVIKAIEEARAHGDLSENAEYHAAKEKQAHIEGRIQELSDRLARAEVVDIPKTPPSRVQFGVKVTLLNLDTDEEETYQLVGPYESDVENGKISVTSPIGRALIGKEEGDEVEVQTPKGVKVYEIVKIEV</sequence>
<dbReference type="InterPro" id="IPR022691">
    <property type="entry name" value="Tscrpt_elong_fac_GreA/B_N"/>
</dbReference>
<dbReference type="PANTHER" id="PTHR30437:SF4">
    <property type="entry name" value="TRANSCRIPTION ELONGATION FACTOR GREA"/>
    <property type="match status" value="1"/>
</dbReference>
<evidence type="ECO:0000256" key="8">
    <source>
        <dbReference type="HAMAP-Rule" id="MF_00105"/>
    </source>
</evidence>
<dbReference type="InterPro" id="IPR036953">
    <property type="entry name" value="GreA/GreB_C_sf"/>
</dbReference>
<keyword evidence="5 8" id="KW-0804">Transcription</keyword>
<dbReference type="PIRSF" id="PIRSF006092">
    <property type="entry name" value="GreA_GreB"/>
    <property type="match status" value="1"/>
</dbReference>
<dbReference type="GO" id="GO:0032784">
    <property type="term" value="P:regulation of DNA-templated transcription elongation"/>
    <property type="evidence" value="ECO:0007669"/>
    <property type="project" value="UniProtKB-UniRule"/>
</dbReference>
<evidence type="ECO:0000256" key="1">
    <source>
        <dbReference type="ARBA" id="ARBA00008213"/>
    </source>
</evidence>
<dbReference type="SUPFAM" id="SSF54534">
    <property type="entry name" value="FKBP-like"/>
    <property type="match status" value="1"/>
</dbReference>
<dbReference type="NCBIfam" id="NF001264">
    <property type="entry name" value="PRK00226.1-5"/>
    <property type="match status" value="1"/>
</dbReference>
<dbReference type="Pfam" id="PF01272">
    <property type="entry name" value="GreA_GreB"/>
    <property type="match status" value="1"/>
</dbReference>
<dbReference type="NCBIfam" id="TIGR01462">
    <property type="entry name" value="greA"/>
    <property type="match status" value="1"/>
</dbReference>
<dbReference type="OrthoDB" id="9808774at2"/>
<dbReference type="FunFam" id="1.10.287.180:FF:000001">
    <property type="entry name" value="Transcription elongation factor GreA"/>
    <property type="match status" value="1"/>
</dbReference>
<dbReference type="FunFam" id="3.10.50.30:FF:000001">
    <property type="entry name" value="Transcription elongation factor GreA"/>
    <property type="match status" value="1"/>
</dbReference>
<dbReference type="RefSeq" id="WP_068540595.1">
    <property type="nucleotide sequence ID" value="NZ_LSFI01000002.1"/>
</dbReference>
<dbReference type="STRING" id="1795632.TH606_00775"/>
<evidence type="ECO:0000259" key="10">
    <source>
        <dbReference type="Pfam" id="PF01272"/>
    </source>
</evidence>
<evidence type="ECO:0000256" key="6">
    <source>
        <dbReference type="ARBA" id="ARBA00024916"/>
    </source>
</evidence>
<dbReference type="InterPro" id="IPR018151">
    <property type="entry name" value="TF_GreA/GreB_CS"/>
</dbReference>
<dbReference type="GO" id="GO:0003746">
    <property type="term" value="F:translation elongation factor activity"/>
    <property type="evidence" value="ECO:0007669"/>
    <property type="project" value="UniProtKB-KW"/>
</dbReference>
<proteinExistence type="inferred from homology"/>
<dbReference type="GO" id="GO:0003677">
    <property type="term" value="F:DNA binding"/>
    <property type="evidence" value="ECO:0007669"/>
    <property type="project" value="UniProtKB-UniRule"/>
</dbReference>
<feature type="domain" description="Transcription elongation factor GreA/GreB C-terminal" evidence="10">
    <location>
        <begin position="82"/>
        <end position="155"/>
    </location>
</feature>
<accession>A0A177E9P9</accession>
<dbReference type="InterPro" id="IPR006359">
    <property type="entry name" value="Tscrpt_elong_fac_GreA"/>
</dbReference>
<dbReference type="Proteomes" id="UP000076964">
    <property type="component" value="Unassembled WGS sequence"/>
</dbReference>
<dbReference type="PANTHER" id="PTHR30437">
    <property type="entry name" value="TRANSCRIPTION ELONGATION FACTOR GREA"/>
    <property type="match status" value="1"/>
</dbReference>
<dbReference type="Pfam" id="PF03449">
    <property type="entry name" value="GreA_GreB_N"/>
    <property type="match status" value="1"/>
</dbReference>
<dbReference type="AlphaFoldDB" id="A0A177E9P9"/>
<comment type="caution">
    <text evidence="12">The sequence shown here is derived from an EMBL/GenBank/DDBJ whole genome shotgun (WGS) entry which is preliminary data.</text>
</comment>
<comment type="function">
    <text evidence="6 8 9">Necessary for efficient RNA polymerase transcription elongation past template-encoded arresting sites. The arresting sites in DNA have the property of trapping a certain fraction of elongating RNA polymerases that pass through, resulting in locked ternary complexes. Cleavage of the nascent transcript by cleavage factors such as GreA or GreB allows the resumption of elongation from the new 3'terminus. GreA releases sequences of 2 to 3 nucleotides.</text>
</comment>
<dbReference type="SUPFAM" id="SSF46557">
    <property type="entry name" value="GreA transcript cleavage protein, N-terminal domain"/>
    <property type="match status" value="1"/>
</dbReference>
<reference evidence="12 13" key="1">
    <citation type="submission" date="2016-02" db="EMBL/GenBank/DDBJ databases">
        <title>Draft genome sequence of Thermodesulfatator sp. S606.</title>
        <authorList>
            <person name="Lai Q."/>
            <person name="Cao J."/>
            <person name="Dupont S."/>
            <person name="Shao Z."/>
            <person name="Jebbar M."/>
            <person name="Alain K."/>
        </authorList>
    </citation>
    <scope>NUCLEOTIDE SEQUENCE [LARGE SCALE GENOMIC DNA]</scope>
    <source>
        <strain evidence="12 13">S606</strain>
    </source>
</reference>
<gene>
    <name evidence="8" type="primary">greA</name>
    <name evidence="12" type="ORF">TH606_00775</name>
</gene>
<name>A0A177E9P9_9BACT</name>
<dbReference type="GO" id="GO:0070063">
    <property type="term" value="F:RNA polymerase binding"/>
    <property type="evidence" value="ECO:0007669"/>
    <property type="project" value="InterPro"/>
</dbReference>
<dbReference type="GO" id="GO:0006354">
    <property type="term" value="P:DNA-templated transcription elongation"/>
    <property type="evidence" value="ECO:0007669"/>
    <property type="project" value="TreeGrafter"/>
</dbReference>
<evidence type="ECO:0000256" key="9">
    <source>
        <dbReference type="RuleBase" id="RU000556"/>
    </source>
</evidence>
<dbReference type="PROSITE" id="PS00830">
    <property type="entry name" value="GREAB_2"/>
    <property type="match status" value="1"/>
</dbReference>
<keyword evidence="12" id="KW-0251">Elongation factor</keyword>
<comment type="similarity">
    <text evidence="1 8 9">Belongs to the GreA/GreB family.</text>
</comment>
<keyword evidence="3 8" id="KW-0805">Transcription regulation</keyword>
<dbReference type="HAMAP" id="MF_00105">
    <property type="entry name" value="GreA_GreB"/>
    <property type="match status" value="1"/>
</dbReference>
<dbReference type="PROSITE" id="PS00829">
    <property type="entry name" value="GREAB_1"/>
    <property type="match status" value="1"/>
</dbReference>
<dbReference type="InterPro" id="IPR028624">
    <property type="entry name" value="Tscrpt_elong_fac_GreA/B"/>
</dbReference>
<evidence type="ECO:0000256" key="5">
    <source>
        <dbReference type="ARBA" id="ARBA00023163"/>
    </source>
</evidence>
<evidence type="ECO:0000313" key="13">
    <source>
        <dbReference type="Proteomes" id="UP000076964"/>
    </source>
</evidence>
<dbReference type="InterPro" id="IPR023459">
    <property type="entry name" value="Tscrpt_elong_fac_GreA/B_fam"/>
</dbReference>
<dbReference type="Gene3D" id="1.10.287.180">
    <property type="entry name" value="Transcription elongation factor, GreA/GreB, N-terminal domain"/>
    <property type="match status" value="1"/>
</dbReference>
<evidence type="ECO:0000313" key="12">
    <source>
        <dbReference type="EMBL" id="OAG28665.1"/>
    </source>
</evidence>
<dbReference type="NCBIfam" id="NF001261">
    <property type="entry name" value="PRK00226.1-2"/>
    <property type="match status" value="1"/>
</dbReference>
<dbReference type="NCBIfam" id="NF001263">
    <property type="entry name" value="PRK00226.1-4"/>
    <property type="match status" value="1"/>
</dbReference>
<feature type="domain" description="Transcription elongation factor GreA/GreB N-terminal" evidence="11">
    <location>
        <begin position="4"/>
        <end position="74"/>
    </location>
</feature>
<evidence type="ECO:0000259" key="11">
    <source>
        <dbReference type="Pfam" id="PF03449"/>
    </source>
</evidence>
<evidence type="ECO:0000256" key="2">
    <source>
        <dbReference type="ARBA" id="ARBA00013729"/>
    </source>
</evidence>
<dbReference type="Gene3D" id="3.10.50.30">
    <property type="entry name" value="Transcription elongation factor, GreA/GreB, C-terminal domain"/>
    <property type="match status" value="1"/>
</dbReference>
<keyword evidence="12" id="KW-0648">Protein biosynthesis</keyword>
<protein>
    <recommendedName>
        <fullName evidence="2 8">Transcription elongation factor GreA</fullName>
    </recommendedName>
    <alternativeName>
        <fullName evidence="7 8">Transcript cleavage factor GreA</fullName>
    </alternativeName>
</protein>
<evidence type="ECO:0000256" key="4">
    <source>
        <dbReference type="ARBA" id="ARBA00023125"/>
    </source>
</evidence>
<dbReference type="EMBL" id="LSFI01000002">
    <property type="protein sequence ID" value="OAG28665.1"/>
    <property type="molecule type" value="Genomic_DNA"/>
</dbReference>
<organism evidence="12 13">
    <name type="scientific">Thermodesulfatator autotrophicus</name>
    <dbReference type="NCBI Taxonomy" id="1795632"/>
    <lineage>
        <taxon>Bacteria</taxon>
        <taxon>Pseudomonadati</taxon>
        <taxon>Thermodesulfobacteriota</taxon>
        <taxon>Thermodesulfobacteria</taxon>
        <taxon>Thermodesulfobacteriales</taxon>
        <taxon>Thermodesulfatatoraceae</taxon>
        <taxon>Thermodesulfatator</taxon>
    </lineage>
</organism>
<dbReference type="InterPro" id="IPR036805">
    <property type="entry name" value="Tscrpt_elong_fac_GreA/B_N_sf"/>
</dbReference>
<dbReference type="InterPro" id="IPR001437">
    <property type="entry name" value="Tscrpt_elong_fac_GreA/B_C"/>
</dbReference>
<keyword evidence="4 8" id="KW-0238">DNA-binding</keyword>
<evidence type="ECO:0000256" key="3">
    <source>
        <dbReference type="ARBA" id="ARBA00023015"/>
    </source>
</evidence>
<evidence type="ECO:0000256" key="7">
    <source>
        <dbReference type="ARBA" id="ARBA00030776"/>
    </source>
</evidence>